<proteinExistence type="predicted"/>
<dbReference type="InterPro" id="IPR026142">
    <property type="entry name" value="Pro_pase_1_reg_su_36"/>
</dbReference>
<feature type="region of interest" description="Disordered" evidence="1">
    <location>
        <begin position="269"/>
        <end position="299"/>
    </location>
</feature>
<reference evidence="2" key="1">
    <citation type="submission" date="2023-07" db="EMBL/GenBank/DDBJ databases">
        <title>Chromosome-level Genome Assembly of Striped Snakehead (Channa striata).</title>
        <authorList>
            <person name="Liu H."/>
        </authorList>
    </citation>
    <scope>NUCLEOTIDE SEQUENCE</scope>
    <source>
        <strain evidence="2">Gz</strain>
        <tissue evidence="2">Muscle</tissue>
    </source>
</reference>
<sequence>MPNYPEETMDVSLPRPGRWVWNDESQTLEFVSSVPAEDSVLRRRRHTDVSITELQQRAEWLADVRTLNHRGRHSIRKSASSAHLKAFRSSVMKRRGDFVTINDVKQAAVSLLQDNYSLPIPCCFLPVLRRKELDDVLAALLLYVSCFFEQKSLENRPKPLRKIDIIAEHQMMAKTLAKKEIAKKKLAVCYFSLFMDLEIKQGQHKAYPKGQMLPNSTEWLLDACLYSFFCYVAWVTFGRKDLRDIQEEVGRLFYSDTFNMAVTNRTDGDSRMTSPIVNGSLKPGEDKPKETGCNSKLKQRTSQRYPALSSIVNQRSPLMVSLFPSPKERSPHLFLGSRARRQSPLQTEQCDAKVLTEQLNQQLASLSFGILGKSLKEFSYTTLTPHGKQQNKRVEVSSDVNNN</sequence>
<evidence type="ECO:0008006" key="4">
    <source>
        <dbReference type="Google" id="ProtNLM"/>
    </source>
</evidence>
<organism evidence="2 3">
    <name type="scientific">Channa striata</name>
    <name type="common">Snakehead murrel</name>
    <name type="synonym">Ophicephalus striatus</name>
    <dbReference type="NCBI Taxonomy" id="64152"/>
    <lineage>
        <taxon>Eukaryota</taxon>
        <taxon>Metazoa</taxon>
        <taxon>Chordata</taxon>
        <taxon>Craniata</taxon>
        <taxon>Vertebrata</taxon>
        <taxon>Euteleostomi</taxon>
        <taxon>Actinopterygii</taxon>
        <taxon>Neopterygii</taxon>
        <taxon>Teleostei</taxon>
        <taxon>Neoteleostei</taxon>
        <taxon>Acanthomorphata</taxon>
        <taxon>Anabantaria</taxon>
        <taxon>Anabantiformes</taxon>
        <taxon>Channoidei</taxon>
        <taxon>Channidae</taxon>
        <taxon>Channa</taxon>
    </lineage>
</organism>
<dbReference type="PANTHER" id="PTHR21055:SF3">
    <property type="entry name" value="PROTEIN PHOSPHATASE 1 REGULATORY SUBUNIT 36"/>
    <property type="match status" value="1"/>
</dbReference>
<evidence type="ECO:0000313" key="3">
    <source>
        <dbReference type="Proteomes" id="UP001187415"/>
    </source>
</evidence>
<dbReference type="EMBL" id="JAUPFM010000014">
    <property type="protein sequence ID" value="KAK2830590.1"/>
    <property type="molecule type" value="Genomic_DNA"/>
</dbReference>
<gene>
    <name evidence="2" type="ORF">Q5P01_018521</name>
</gene>
<dbReference type="GO" id="GO:0019902">
    <property type="term" value="F:phosphatase binding"/>
    <property type="evidence" value="ECO:0007669"/>
    <property type="project" value="InterPro"/>
</dbReference>
<dbReference type="Pfam" id="PF14895">
    <property type="entry name" value="PPPI_inhib"/>
    <property type="match status" value="1"/>
</dbReference>
<dbReference type="Proteomes" id="UP001187415">
    <property type="component" value="Unassembled WGS sequence"/>
</dbReference>
<name>A0AA88M4M5_CHASR</name>
<evidence type="ECO:0000256" key="1">
    <source>
        <dbReference type="SAM" id="MobiDB-lite"/>
    </source>
</evidence>
<feature type="region of interest" description="Disordered" evidence="1">
    <location>
        <begin position="384"/>
        <end position="403"/>
    </location>
</feature>
<comment type="caution">
    <text evidence="2">The sequence shown here is derived from an EMBL/GenBank/DDBJ whole genome shotgun (WGS) entry which is preliminary data.</text>
</comment>
<dbReference type="PANTHER" id="PTHR21055">
    <property type="entry name" value="PROTEIN PHOSPHATASE 1 REGULATORY SUBUNIT 36"/>
    <property type="match status" value="1"/>
</dbReference>
<dbReference type="AlphaFoldDB" id="A0AA88M4M5"/>
<protein>
    <recommendedName>
        <fullName evidence="4">Protein phosphatase 1 regulatory subunit 36</fullName>
    </recommendedName>
</protein>
<accession>A0AA88M4M5</accession>
<keyword evidence="3" id="KW-1185">Reference proteome</keyword>
<evidence type="ECO:0000313" key="2">
    <source>
        <dbReference type="EMBL" id="KAK2830590.1"/>
    </source>
</evidence>